<dbReference type="Proteomes" id="UP000249422">
    <property type="component" value="Unassembled WGS sequence"/>
</dbReference>
<accession>A0AAX1PGP9</accession>
<proteinExistence type="predicted"/>
<sequence length="86" mass="9311">MTYFAWANGSSPATFIGPTHPRTGKRSQQGSLSAFMCRSDRDRFLAQTKGAAVAVTAKEARELKAGLDDRAFKELVVVLLGGARHE</sequence>
<reference evidence="1 2" key="1">
    <citation type="submission" date="2018-06" db="EMBL/GenBank/DDBJ databases">
        <title>Freshwater and sediment microbial communities from various areas in North America, analyzing microbe dynamics in response to fracking.</title>
        <authorList>
            <person name="Lamendella R."/>
        </authorList>
    </citation>
    <scope>NUCLEOTIDE SEQUENCE [LARGE SCALE GENOMIC DNA]</scope>
    <source>
        <strain evidence="1 2">17</strain>
    </source>
</reference>
<name>A0AAX1PGP9_AERSA</name>
<comment type="caution">
    <text evidence="1">The sequence shown here is derived from an EMBL/GenBank/DDBJ whole genome shotgun (WGS) entry which is preliminary data.</text>
</comment>
<dbReference type="AlphaFoldDB" id="A0AAX1PGP9"/>
<evidence type="ECO:0008006" key="3">
    <source>
        <dbReference type="Google" id="ProtNLM"/>
    </source>
</evidence>
<dbReference type="EMBL" id="QLLM01000012">
    <property type="protein sequence ID" value="RAJ02733.1"/>
    <property type="molecule type" value="Genomic_DNA"/>
</dbReference>
<protein>
    <recommendedName>
        <fullName evidence="3">Phage protein</fullName>
    </recommendedName>
</protein>
<evidence type="ECO:0000313" key="2">
    <source>
        <dbReference type="Proteomes" id="UP000249422"/>
    </source>
</evidence>
<organism evidence="1 2">
    <name type="scientific">Aeromonas salmonicida</name>
    <dbReference type="NCBI Taxonomy" id="645"/>
    <lineage>
        <taxon>Bacteria</taxon>
        <taxon>Pseudomonadati</taxon>
        <taxon>Pseudomonadota</taxon>
        <taxon>Gammaproteobacteria</taxon>
        <taxon>Aeromonadales</taxon>
        <taxon>Aeromonadaceae</taxon>
        <taxon>Aeromonas</taxon>
    </lineage>
</organism>
<gene>
    <name evidence="1" type="ORF">DEU50_11268</name>
</gene>
<dbReference type="RefSeq" id="WP_111588967.1">
    <property type="nucleotide sequence ID" value="NZ_CAWNWF010000012.1"/>
</dbReference>
<evidence type="ECO:0000313" key="1">
    <source>
        <dbReference type="EMBL" id="RAJ02733.1"/>
    </source>
</evidence>